<keyword evidence="2" id="KW-1185">Reference proteome</keyword>
<reference evidence="1 2" key="1">
    <citation type="journal article" date="2019" name="Genome Biol. Evol.">
        <title>Day and night: Metabolic profiles and evolutionary relationships of six axenic non-marine cyanobacteria.</title>
        <authorList>
            <person name="Will S.E."/>
            <person name="Henke P."/>
            <person name="Boedeker C."/>
            <person name="Huang S."/>
            <person name="Brinkmann H."/>
            <person name="Rohde M."/>
            <person name="Jarek M."/>
            <person name="Friedl T."/>
            <person name="Seufert S."/>
            <person name="Schumacher M."/>
            <person name="Overmann J."/>
            <person name="Neumann-Schaal M."/>
            <person name="Petersen J."/>
        </authorList>
    </citation>
    <scope>NUCLEOTIDE SEQUENCE [LARGE SCALE GENOMIC DNA]</scope>
    <source>
        <strain evidence="1 2">SAG 39.79</strain>
    </source>
</reference>
<proteinExistence type="predicted"/>
<organism evidence="1 2">
    <name type="scientific">Chroococcidiopsis cubana SAG 39.79</name>
    <dbReference type="NCBI Taxonomy" id="388085"/>
    <lineage>
        <taxon>Bacteria</taxon>
        <taxon>Bacillati</taxon>
        <taxon>Cyanobacteriota</taxon>
        <taxon>Cyanophyceae</taxon>
        <taxon>Chroococcidiopsidales</taxon>
        <taxon>Chroococcidiopsidaceae</taxon>
        <taxon>Chroococcidiopsis</taxon>
    </lineage>
</organism>
<dbReference type="RefSeq" id="WP_106166729.1">
    <property type="nucleotide sequence ID" value="NZ_JAVKZF010000002.1"/>
</dbReference>
<evidence type="ECO:0000313" key="2">
    <source>
        <dbReference type="Proteomes" id="UP000282574"/>
    </source>
</evidence>
<accession>A0AB37UR47</accession>
<evidence type="ECO:0008006" key="3">
    <source>
        <dbReference type="Google" id="ProtNLM"/>
    </source>
</evidence>
<protein>
    <recommendedName>
        <fullName evidence="3">Aspartyl protease</fullName>
    </recommendedName>
</protein>
<comment type="caution">
    <text evidence="1">The sequence shown here is derived from an EMBL/GenBank/DDBJ whole genome shotgun (WGS) entry which is preliminary data.</text>
</comment>
<dbReference type="InterPro" id="IPR021109">
    <property type="entry name" value="Peptidase_aspartic_dom_sf"/>
</dbReference>
<dbReference type="AlphaFoldDB" id="A0AB37UR47"/>
<dbReference type="Gene3D" id="2.40.70.10">
    <property type="entry name" value="Acid Proteases"/>
    <property type="match status" value="1"/>
</dbReference>
<name>A0AB37UR47_9CYAN</name>
<dbReference type="EMBL" id="RSCK01000004">
    <property type="protein sequence ID" value="RUT13836.1"/>
    <property type="molecule type" value="Genomic_DNA"/>
</dbReference>
<sequence length="148" mass="16214">MAATATDDRMGKVTTTITVTNRIDQILAERGFVPLEQVRSVTLKDVLVDMGATRLCLPANIINDLGLVLQGEVDVKIATGVQKLRIFREINLTVEGREGTYNCMELPSGADPLLGLLPLEDLGLEPDLQNQRLRVLPVEGKDTYLTVL</sequence>
<gene>
    <name evidence="1" type="ORF">DSM107010_07360</name>
</gene>
<evidence type="ECO:0000313" key="1">
    <source>
        <dbReference type="EMBL" id="RUT13836.1"/>
    </source>
</evidence>
<dbReference type="Proteomes" id="UP000282574">
    <property type="component" value="Unassembled WGS sequence"/>
</dbReference>